<evidence type="ECO:0000313" key="2">
    <source>
        <dbReference type="EMBL" id="KIV82373.1"/>
    </source>
</evidence>
<proteinExistence type="predicted"/>
<feature type="compositionally biased region" description="Polar residues" evidence="1">
    <location>
        <begin position="229"/>
        <end position="268"/>
    </location>
</feature>
<accession>A0A0D1Z677</accession>
<dbReference type="SUPFAM" id="SSF54236">
    <property type="entry name" value="Ubiquitin-like"/>
    <property type="match status" value="1"/>
</dbReference>
<evidence type="ECO:0000313" key="3">
    <source>
        <dbReference type="Proteomes" id="UP000053599"/>
    </source>
</evidence>
<dbReference type="STRING" id="1016849.A0A0D1Z677"/>
<protein>
    <submittedName>
        <fullName evidence="2">Uncharacterized protein</fullName>
    </submittedName>
</protein>
<feature type="compositionally biased region" description="Low complexity" evidence="1">
    <location>
        <begin position="517"/>
        <end position="526"/>
    </location>
</feature>
<dbReference type="Proteomes" id="UP000053599">
    <property type="component" value="Unassembled WGS sequence"/>
</dbReference>
<feature type="region of interest" description="Disordered" evidence="1">
    <location>
        <begin position="192"/>
        <end position="270"/>
    </location>
</feature>
<feature type="compositionally biased region" description="Pro residues" evidence="1">
    <location>
        <begin position="400"/>
        <end position="413"/>
    </location>
</feature>
<dbReference type="HOGENOM" id="CLU_019096_1_0_1"/>
<dbReference type="PANTHER" id="PTHR12943">
    <property type="entry name" value="HOMOCYSTEINE-RESPONSIVE ENDOPLASMIC RETICULUM-RESIDENT UNIQUITIN-LIKE DOMAIN HERPUD PROTEIN FAMILY MEMBER"/>
    <property type="match status" value="1"/>
</dbReference>
<dbReference type="InterPro" id="IPR039751">
    <property type="entry name" value="HERPUD1/2"/>
</dbReference>
<reference evidence="2 3" key="1">
    <citation type="submission" date="2015-01" db="EMBL/GenBank/DDBJ databases">
        <title>The Genome Sequence of Exophiala sideris CBS121828.</title>
        <authorList>
            <consortium name="The Broad Institute Genomics Platform"/>
            <person name="Cuomo C."/>
            <person name="de Hoog S."/>
            <person name="Gorbushina A."/>
            <person name="Stielow B."/>
            <person name="Teixiera M."/>
            <person name="Abouelleil A."/>
            <person name="Chapman S.B."/>
            <person name="Priest M."/>
            <person name="Young S.K."/>
            <person name="Wortman J."/>
            <person name="Nusbaum C."/>
            <person name="Birren B."/>
        </authorList>
    </citation>
    <scope>NUCLEOTIDE SEQUENCE [LARGE SCALE GENOMIC DNA]</scope>
    <source>
        <strain evidence="2 3">CBS 121828</strain>
    </source>
</reference>
<feature type="region of interest" description="Disordered" evidence="1">
    <location>
        <begin position="1"/>
        <end position="23"/>
    </location>
</feature>
<gene>
    <name evidence="2" type="ORF">PV11_04491</name>
</gene>
<feature type="region of interest" description="Disordered" evidence="1">
    <location>
        <begin position="393"/>
        <end position="434"/>
    </location>
</feature>
<dbReference type="InterPro" id="IPR029071">
    <property type="entry name" value="Ubiquitin-like_domsf"/>
</dbReference>
<dbReference type="OrthoDB" id="21589at2759"/>
<dbReference type="PANTHER" id="PTHR12943:SF27">
    <property type="entry name" value="HOMOCYSTEINE-INDUCED ENDOPLASMIC RETICULUM PROTEIN, ISOFORM A"/>
    <property type="match status" value="1"/>
</dbReference>
<name>A0A0D1Z677_9EURO</name>
<feature type="region of interest" description="Disordered" evidence="1">
    <location>
        <begin position="630"/>
        <end position="685"/>
    </location>
</feature>
<feature type="compositionally biased region" description="Polar residues" evidence="1">
    <location>
        <begin position="661"/>
        <end position="670"/>
    </location>
</feature>
<dbReference type="AlphaFoldDB" id="A0A0D1Z677"/>
<feature type="region of interest" description="Disordered" evidence="1">
    <location>
        <begin position="288"/>
        <end position="321"/>
    </location>
</feature>
<dbReference type="GO" id="GO:0030968">
    <property type="term" value="P:endoplasmic reticulum unfolded protein response"/>
    <property type="evidence" value="ECO:0007669"/>
    <property type="project" value="TreeGrafter"/>
</dbReference>
<evidence type="ECO:0000256" key="1">
    <source>
        <dbReference type="SAM" id="MobiDB-lite"/>
    </source>
</evidence>
<feature type="compositionally biased region" description="Low complexity" evidence="1">
    <location>
        <begin position="414"/>
        <end position="434"/>
    </location>
</feature>
<dbReference type="Gene3D" id="3.10.20.90">
    <property type="entry name" value="Phosphatidylinositol 3-kinase Catalytic Subunit, Chain A, domain 1"/>
    <property type="match status" value="1"/>
</dbReference>
<organism evidence="2 3">
    <name type="scientific">Exophiala sideris</name>
    <dbReference type="NCBI Taxonomy" id="1016849"/>
    <lineage>
        <taxon>Eukaryota</taxon>
        <taxon>Fungi</taxon>
        <taxon>Dikarya</taxon>
        <taxon>Ascomycota</taxon>
        <taxon>Pezizomycotina</taxon>
        <taxon>Eurotiomycetes</taxon>
        <taxon>Chaetothyriomycetidae</taxon>
        <taxon>Chaetothyriales</taxon>
        <taxon>Herpotrichiellaceae</taxon>
        <taxon>Exophiala</taxon>
    </lineage>
</organism>
<sequence>MDDNSTTSAAPAQQPFSESASIPPDHVALRVTYMVTGNPRPPHSLGILPLSTSIATLKDKIKDELPEHPTPAEQRLIYQGRPLLRTDATLRDILRIEVGSAPGPLPYTIHIVIQPGVQPPASTNGPNTVTNRPPPPPVPTVHPNHHIDHLRAVEASATILQESLSRIQQQIETNRADLLSVQQRISMNHQPASALQAALNGQPFPGPVPMHLPHGQHHAPPAPVWMQPPNASTPSQSQNVPPTSAQASQQNPDTATPSTGPSQPNIQAFQGPHGERVTVIRNHMNVPLPLQRPASTPGQPQAPPTAAPQNIASQHLPPTFPRNIPMPFQLPAPPHLPLPFPQARPLQARTFTSTPTAWILSSPGGPQAFLFAPGHGLFSNGQPTQSATRHALPDAAPTLTSPPPTNQQQPPAPVNQNGNVQNALIGPAQQPGQAPVAQIQQNAENNDLFNFLIHRGWLFLRLYLFMFVFSEPGTWKRWAMILIAAIVCLQPRHGPFVRAIRVARRHLDNLIGPPARPQAQPAAARQRPADNTGNAENNRAGHRPANVRGAVQMTPEEAAARLVREHREQNPSFWRDTFYRVEQSIALFLASLVPGVGERHIQAREEVRREAQRVEEERRRAQQEALEQVRAVAADTNHPGEGTAEPSSTSDTELKADQPEEPSTSTSVQVNDPGAEAGELRNRTT</sequence>
<feature type="region of interest" description="Disordered" evidence="1">
    <location>
        <begin position="511"/>
        <end position="552"/>
    </location>
</feature>
<feature type="compositionally biased region" description="Polar residues" evidence="1">
    <location>
        <begin position="1"/>
        <end position="20"/>
    </location>
</feature>
<dbReference type="EMBL" id="KN846952">
    <property type="protein sequence ID" value="KIV82373.1"/>
    <property type="molecule type" value="Genomic_DNA"/>
</dbReference>